<dbReference type="EMBL" id="KN838841">
    <property type="protein sequence ID" value="KIJ93479.1"/>
    <property type="molecule type" value="Genomic_DNA"/>
</dbReference>
<reference evidence="3" key="2">
    <citation type="submission" date="2015-01" db="EMBL/GenBank/DDBJ databases">
        <title>Evolutionary Origins and Diversification of the Mycorrhizal Mutualists.</title>
        <authorList>
            <consortium name="DOE Joint Genome Institute"/>
            <consortium name="Mycorrhizal Genomics Consortium"/>
            <person name="Kohler A."/>
            <person name="Kuo A."/>
            <person name="Nagy L.G."/>
            <person name="Floudas D."/>
            <person name="Copeland A."/>
            <person name="Barry K.W."/>
            <person name="Cichocki N."/>
            <person name="Veneault-Fourrey C."/>
            <person name="LaButti K."/>
            <person name="Lindquist E.A."/>
            <person name="Lipzen A."/>
            <person name="Lundell T."/>
            <person name="Morin E."/>
            <person name="Murat C."/>
            <person name="Riley R."/>
            <person name="Ohm R."/>
            <person name="Sun H."/>
            <person name="Tunlid A."/>
            <person name="Henrissat B."/>
            <person name="Grigoriev I.V."/>
            <person name="Hibbett D.S."/>
            <person name="Martin F."/>
        </authorList>
    </citation>
    <scope>NUCLEOTIDE SEQUENCE [LARGE SCALE GENOMIC DNA]</scope>
    <source>
        <strain evidence="3">LaAM-08-1</strain>
    </source>
</reference>
<organism evidence="2 3">
    <name type="scientific">Laccaria amethystina LaAM-08-1</name>
    <dbReference type="NCBI Taxonomy" id="1095629"/>
    <lineage>
        <taxon>Eukaryota</taxon>
        <taxon>Fungi</taxon>
        <taxon>Dikarya</taxon>
        <taxon>Basidiomycota</taxon>
        <taxon>Agaricomycotina</taxon>
        <taxon>Agaricomycetes</taxon>
        <taxon>Agaricomycetidae</taxon>
        <taxon>Agaricales</taxon>
        <taxon>Agaricineae</taxon>
        <taxon>Hydnangiaceae</taxon>
        <taxon>Laccaria</taxon>
    </lineage>
</organism>
<dbReference type="AlphaFoldDB" id="A0A0C9WIT0"/>
<feature type="compositionally biased region" description="Basic and acidic residues" evidence="1">
    <location>
        <begin position="80"/>
        <end position="93"/>
    </location>
</feature>
<dbReference type="Proteomes" id="UP000054477">
    <property type="component" value="Unassembled WGS sequence"/>
</dbReference>
<evidence type="ECO:0000256" key="1">
    <source>
        <dbReference type="SAM" id="MobiDB-lite"/>
    </source>
</evidence>
<evidence type="ECO:0000313" key="3">
    <source>
        <dbReference type="Proteomes" id="UP000054477"/>
    </source>
</evidence>
<name>A0A0C9WIT0_9AGAR</name>
<keyword evidence="3" id="KW-1185">Reference proteome</keyword>
<feature type="compositionally biased region" description="Acidic residues" evidence="1">
    <location>
        <begin position="39"/>
        <end position="57"/>
    </location>
</feature>
<feature type="region of interest" description="Disordered" evidence="1">
    <location>
        <begin position="1"/>
        <end position="120"/>
    </location>
</feature>
<sequence length="120" mass="13180">MPAKPKKATPAELRKCQVSNADEQPVKRSCRRVQKDNEDKDDNEEAAATDEWADLEDQATKTKGKGGRGGNRGCAAPKKTAQDRNHEDAELKSLPRSKQTLAERVLADSDISVAPPRRSL</sequence>
<dbReference type="HOGENOM" id="CLU_2050036_0_0_1"/>
<gene>
    <name evidence="2" type="ORF">K443DRAFT_12830</name>
</gene>
<proteinExistence type="predicted"/>
<dbReference type="OrthoDB" id="3126466at2759"/>
<evidence type="ECO:0000313" key="2">
    <source>
        <dbReference type="EMBL" id="KIJ93479.1"/>
    </source>
</evidence>
<protein>
    <submittedName>
        <fullName evidence="2">Uncharacterized protein</fullName>
    </submittedName>
</protein>
<reference evidence="2 3" key="1">
    <citation type="submission" date="2014-04" db="EMBL/GenBank/DDBJ databases">
        <authorList>
            <consortium name="DOE Joint Genome Institute"/>
            <person name="Kuo A."/>
            <person name="Kohler A."/>
            <person name="Nagy L.G."/>
            <person name="Floudas D."/>
            <person name="Copeland A."/>
            <person name="Barry K.W."/>
            <person name="Cichocki N."/>
            <person name="Veneault-Fourrey C."/>
            <person name="LaButti K."/>
            <person name="Lindquist E.A."/>
            <person name="Lipzen A."/>
            <person name="Lundell T."/>
            <person name="Morin E."/>
            <person name="Murat C."/>
            <person name="Sun H."/>
            <person name="Tunlid A."/>
            <person name="Henrissat B."/>
            <person name="Grigoriev I.V."/>
            <person name="Hibbett D.S."/>
            <person name="Martin F."/>
            <person name="Nordberg H.P."/>
            <person name="Cantor M.N."/>
            <person name="Hua S.X."/>
        </authorList>
    </citation>
    <scope>NUCLEOTIDE SEQUENCE [LARGE SCALE GENOMIC DNA]</scope>
    <source>
        <strain evidence="2 3">LaAM-08-1</strain>
    </source>
</reference>
<accession>A0A0C9WIT0</accession>